<proteinExistence type="predicted"/>
<evidence type="ECO:0000313" key="2">
    <source>
        <dbReference type="Proteomes" id="UP000324222"/>
    </source>
</evidence>
<accession>A0A5B7EDR9</accession>
<gene>
    <name evidence="1" type="ORF">E2C01_024769</name>
</gene>
<evidence type="ECO:0000313" key="1">
    <source>
        <dbReference type="EMBL" id="MPC31479.1"/>
    </source>
</evidence>
<protein>
    <submittedName>
        <fullName evidence="1">Uncharacterized protein</fullName>
    </submittedName>
</protein>
<reference evidence="1 2" key="1">
    <citation type="submission" date="2019-05" db="EMBL/GenBank/DDBJ databases">
        <title>Another draft genome of Portunus trituberculatus and its Hox gene families provides insights of decapod evolution.</title>
        <authorList>
            <person name="Jeong J.-H."/>
            <person name="Song I."/>
            <person name="Kim S."/>
            <person name="Choi T."/>
            <person name="Kim D."/>
            <person name="Ryu S."/>
            <person name="Kim W."/>
        </authorList>
    </citation>
    <scope>NUCLEOTIDE SEQUENCE [LARGE SCALE GENOMIC DNA]</scope>
    <source>
        <tissue evidence="1">Muscle</tissue>
    </source>
</reference>
<dbReference type="EMBL" id="VSRR010002444">
    <property type="protein sequence ID" value="MPC31479.1"/>
    <property type="molecule type" value="Genomic_DNA"/>
</dbReference>
<sequence length="142" mass="15742">MSSHKTSRSIGKLFWASAIKSLSMNIPSASLIQSLAIEKSVDLCFQRTKHPPGASIIQLPVLEQSILGPFLSNPHKKVNVEDSTSWNRNPEELLHYFLSGGSDSNDSNSEVCKDSLGESVNRIIEMNMLKKSEEIKSIRKLS</sequence>
<dbReference type="Proteomes" id="UP000324222">
    <property type="component" value="Unassembled WGS sequence"/>
</dbReference>
<name>A0A5B7EDR9_PORTR</name>
<keyword evidence="2" id="KW-1185">Reference proteome</keyword>
<dbReference type="AlphaFoldDB" id="A0A5B7EDR9"/>
<organism evidence="1 2">
    <name type="scientific">Portunus trituberculatus</name>
    <name type="common">Swimming crab</name>
    <name type="synonym">Neptunus trituberculatus</name>
    <dbReference type="NCBI Taxonomy" id="210409"/>
    <lineage>
        <taxon>Eukaryota</taxon>
        <taxon>Metazoa</taxon>
        <taxon>Ecdysozoa</taxon>
        <taxon>Arthropoda</taxon>
        <taxon>Crustacea</taxon>
        <taxon>Multicrustacea</taxon>
        <taxon>Malacostraca</taxon>
        <taxon>Eumalacostraca</taxon>
        <taxon>Eucarida</taxon>
        <taxon>Decapoda</taxon>
        <taxon>Pleocyemata</taxon>
        <taxon>Brachyura</taxon>
        <taxon>Eubrachyura</taxon>
        <taxon>Portunoidea</taxon>
        <taxon>Portunidae</taxon>
        <taxon>Portuninae</taxon>
        <taxon>Portunus</taxon>
    </lineage>
</organism>
<comment type="caution">
    <text evidence="1">The sequence shown here is derived from an EMBL/GenBank/DDBJ whole genome shotgun (WGS) entry which is preliminary data.</text>
</comment>